<protein>
    <recommendedName>
        <fullName evidence="7">FAD-binding domain-containing protein</fullName>
    </recommendedName>
</protein>
<evidence type="ECO:0000256" key="5">
    <source>
        <dbReference type="ARBA" id="ARBA00023002"/>
    </source>
</evidence>
<proteinExistence type="predicted"/>
<dbReference type="PANTHER" id="PTHR46028:SF2">
    <property type="entry name" value="KYNURENINE 3-MONOOXYGENASE"/>
    <property type="match status" value="1"/>
</dbReference>
<dbReference type="Gene3D" id="3.50.50.60">
    <property type="entry name" value="FAD/NAD(P)-binding domain"/>
    <property type="match status" value="1"/>
</dbReference>
<sequence>MCKPTDAAADEPPVTQNICVVGAGPAGLLATIFLLQRNDPSSSTPRYRVTLVDPGTDYGRLDSDGLNRARSWMIGLSCHGLSAIKKVPGLYEEYVRGLGIDMQHFRLGLTNSHIFELNAKDLIPENSAFTVDRNYICAALSRYLNDKYDEEAAFVTHYHTKALYVDGENKRVIARTKAQDKSDDFSIDYDVILGCDGIRSIVRNAFISTHRDFEFNLRGTFGHGKSVHVSLPPDVKDGTFMILNDAIPGFGSFVLPETGQKLNVAFGTPLNRECPPELLSDDPSVISSYFAKHFKAFKIDTDEVGRQWVTQGWNTTGQVHCNFYHSSELSAILLGDAAHATSPQIGQGMNTALADAAVLDELLDGHKDNWNAVLPKFSELRVKEGNALTDLSFHTFSLSASQQISLMLRQNLRRKLNEYLPFLVGPDPMAEIVKGMKLSEAYNLMKKYGVIERVRNVNDGIMRDHFERTSGMVTEEKGLSFKNLLYYSALPIAFAAYIAKKNL</sequence>
<dbReference type="PRINTS" id="PR00420">
    <property type="entry name" value="RNGMNOXGNASE"/>
</dbReference>
<evidence type="ECO:0000313" key="8">
    <source>
        <dbReference type="EMBL" id="CAD9340534.1"/>
    </source>
</evidence>
<dbReference type="SUPFAM" id="SSF51905">
    <property type="entry name" value="FAD/NAD(P)-binding domain"/>
    <property type="match status" value="1"/>
</dbReference>
<dbReference type="GO" id="GO:0070189">
    <property type="term" value="P:kynurenine metabolic process"/>
    <property type="evidence" value="ECO:0007669"/>
    <property type="project" value="TreeGrafter"/>
</dbReference>
<dbReference type="InterPro" id="IPR036188">
    <property type="entry name" value="FAD/NAD-bd_sf"/>
</dbReference>
<keyword evidence="3" id="KW-0274">FAD</keyword>
<name>A0A7S1ZIW9_TRICV</name>
<dbReference type="GO" id="GO:0071949">
    <property type="term" value="F:FAD binding"/>
    <property type="evidence" value="ECO:0007669"/>
    <property type="project" value="InterPro"/>
</dbReference>
<reference evidence="8" key="1">
    <citation type="submission" date="2021-01" db="EMBL/GenBank/DDBJ databases">
        <authorList>
            <person name="Corre E."/>
            <person name="Pelletier E."/>
            <person name="Niang G."/>
            <person name="Scheremetjew M."/>
            <person name="Finn R."/>
            <person name="Kale V."/>
            <person name="Holt S."/>
            <person name="Cochrane G."/>
            <person name="Meng A."/>
            <person name="Brown T."/>
            <person name="Cohen L."/>
        </authorList>
    </citation>
    <scope>NUCLEOTIDE SEQUENCE</scope>
    <source>
        <strain evidence="8">Grunow 1884</strain>
    </source>
</reference>
<keyword evidence="6" id="KW-0503">Monooxygenase</keyword>
<dbReference type="PANTHER" id="PTHR46028">
    <property type="entry name" value="KYNURENINE 3-MONOOXYGENASE"/>
    <property type="match status" value="1"/>
</dbReference>
<gene>
    <name evidence="8" type="ORF">OSIN01602_LOCUS10704</name>
</gene>
<dbReference type="InterPro" id="IPR002938">
    <property type="entry name" value="FAD-bd"/>
</dbReference>
<evidence type="ECO:0000256" key="3">
    <source>
        <dbReference type="ARBA" id="ARBA00022827"/>
    </source>
</evidence>
<dbReference type="Pfam" id="PF01494">
    <property type="entry name" value="FAD_binding_3"/>
    <property type="match status" value="1"/>
</dbReference>
<accession>A0A7S1ZIW9</accession>
<dbReference type="AlphaFoldDB" id="A0A7S1ZIW9"/>
<dbReference type="EMBL" id="HBGO01018672">
    <property type="protein sequence ID" value="CAD9340534.1"/>
    <property type="molecule type" value="Transcribed_RNA"/>
</dbReference>
<keyword evidence="5" id="KW-0560">Oxidoreductase</keyword>
<feature type="domain" description="FAD-binding" evidence="7">
    <location>
        <begin position="135"/>
        <end position="359"/>
    </location>
</feature>
<evidence type="ECO:0000256" key="6">
    <source>
        <dbReference type="ARBA" id="ARBA00023033"/>
    </source>
</evidence>
<comment type="cofactor">
    <cofactor evidence="1">
        <name>FAD</name>
        <dbReference type="ChEBI" id="CHEBI:57692"/>
    </cofactor>
</comment>
<evidence type="ECO:0000256" key="2">
    <source>
        <dbReference type="ARBA" id="ARBA00022630"/>
    </source>
</evidence>
<evidence type="ECO:0000256" key="1">
    <source>
        <dbReference type="ARBA" id="ARBA00001974"/>
    </source>
</evidence>
<keyword evidence="4" id="KW-0521">NADP</keyword>
<dbReference type="GO" id="GO:0004502">
    <property type="term" value="F:kynurenine 3-monooxygenase activity"/>
    <property type="evidence" value="ECO:0007669"/>
    <property type="project" value="TreeGrafter"/>
</dbReference>
<evidence type="ECO:0000259" key="7">
    <source>
        <dbReference type="Pfam" id="PF01494"/>
    </source>
</evidence>
<evidence type="ECO:0000256" key="4">
    <source>
        <dbReference type="ARBA" id="ARBA00022857"/>
    </source>
</evidence>
<organism evidence="8">
    <name type="scientific">Trieres chinensis</name>
    <name type="common">Marine centric diatom</name>
    <name type="synonym">Odontella sinensis</name>
    <dbReference type="NCBI Taxonomy" id="1514140"/>
    <lineage>
        <taxon>Eukaryota</taxon>
        <taxon>Sar</taxon>
        <taxon>Stramenopiles</taxon>
        <taxon>Ochrophyta</taxon>
        <taxon>Bacillariophyta</taxon>
        <taxon>Mediophyceae</taxon>
        <taxon>Biddulphiophycidae</taxon>
        <taxon>Eupodiscales</taxon>
        <taxon>Parodontellaceae</taxon>
        <taxon>Trieres</taxon>
    </lineage>
</organism>
<keyword evidence="2" id="KW-0285">Flavoprotein</keyword>